<reference evidence="1" key="2">
    <citation type="submission" date="2020-05" db="UniProtKB">
        <authorList>
            <consortium name="EnsemblMetazoa"/>
        </authorList>
    </citation>
    <scope>IDENTIFICATION</scope>
    <source>
        <strain evidence="1">IAEA</strain>
    </source>
</reference>
<reference evidence="2" key="1">
    <citation type="submission" date="2014-03" db="EMBL/GenBank/DDBJ databases">
        <authorList>
            <person name="Aksoy S."/>
            <person name="Warren W."/>
            <person name="Wilson R.K."/>
        </authorList>
    </citation>
    <scope>NUCLEOTIDE SEQUENCE [LARGE SCALE GENOMIC DNA]</scope>
    <source>
        <strain evidence="2">IAEA</strain>
    </source>
</reference>
<name>A0A1A9X457_9MUSC</name>
<dbReference type="EnsemblMetazoa" id="GBRI043562-RA">
    <property type="protein sequence ID" value="GBRI043562-PA"/>
    <property type="gene ID" value="GBRI043562"/>
</dbReference>
<evidence type="ECO:0000313" key="1">
    <source>
        <dbReference type="EnsemblMetazoa" id="GBRI043562-PA"/>
    </source>
</evidence>
<keyword evidence="2" id="KW-1185">Reference proteome</keyword>
<sequence>MLTTTVYQILSSLRSFSIFSSLARKLFNSSLAAFNCSSVRWTLSSGVTRTNRRHHGQSLTAIKALTLRYNI</sequence>
<accession>A0A1A9X457</accession>
<proteinExistence type="predicted"/>
<protein>
    <submittedName>
        <fullName evidence="1">Uncharacterized protein</fullName>
    </submittedName>
</protein>
<organism evidence="1 2">
    <name type="scientific">Glossina brevipalpis</name>
    <dbReference type="NCBI Taxonomy" id="37001"/>
    <lineage>
        <taxon>Eukaryota</taxon>
        <taxon>Metazoa</taxon>
        <taxon>Ecdysozoa</taxon>
        <taxon>Arthropoda</taxon>
        <taxon>Hexapoda</taxon>
        <taxon>Insecta</taxon>
        <taxon>Pterygota</taxon>
        <taxon>Neoptera</taxon>
        <taxon>Endopterygota</taxon>
        <taxon>Diptera</taxon>
        <taxon>Brachycera</taxon>
        <taxon>Muscomorpha</taxon>
        <taxon>Hippoboscoidea</taxon>
        <taxon>Glossinidae</taxon>
        <taxon>Glossina</taxon>
    </lineage>
</organism>
<dbReference type="Proteomes" id="UP000091820">
    <property type="component" value="Unassembled WGS sequence"/>
</dbReference>
<evidence type="ECO:0000313" key="2">
    <source>
        <dbReference type="Proteomes" id="UP000091820"/>
    </source>
</evidence>
<dbReference type="AlphaFoldDB" id="A0A1A9X457"/>
<dbReference type="VEuPathDB" id="VectorBase:GBRI043562"/>